<reference evidence="2" key="1">
    <citation type="submission" date="2011-01" db="EMBL/GenBank/DDBJ databases">
        <title>Complete sequence of plasmid2 of Rahnella sp. Y9602.</title>
        <authorList>
            <consortium name="US DOE Joint Genome Institute"/>
            <person name="Lucas S."/>
            <person name="Copeland A."/>
            <person name="Lapidus A."/>
            <person name="Cheng J.-F."/>
            <person name="Goodwin L."/>
            <person name="Pitluck S."/>
            <person name="Lu M."/>
            <person name="Detter J.C."/>
            <person name="Han C."/>
            <person name="Tapia R."/>
            <person name="Land M."/>
            <person name="Hauser L."/>
            <person name="Kyrpides N."/>
            <person name="Ivanova N."/>
            <person name="Ovchinnikova G."/>
            <person name="Pagani I."/>
            <person name="Sobecky P.A."/>
            <person name="Martinez R.J."/>
            <person name="Woyke T."/>
        </authorList>
    </citation>
    <scope>NUCLEOTIDE SEQUENCE [LARGE SCALE GENOMIC DNA]</scope>
    <source>
        <strain evidence="2">Y9602</strain>
        <plasmid evidence="2">pRAHAQ02</plasmid>
    </source>
</reference>
<dbReference type="Gene3D" id="3.30.450.150">
    <property type="entry name" value="Haem-degrading domain"/>
    <property type="match status" value="1"/>
</dbReference>
<evidence type="ECO:0000313" key="2">
    <source>
        <dbReference type="Proteomes" id="UP000007257"/>
    </source>
</evidence>
<keyword evidence="1" id="KW-0614">Plasmid</keyword>
<geneLocation type="plasmid" evidence="1 2">
    <name>pRAHAQ02</name>
</geneLocation>
<gene>
    <name evidence="1" type="ordered locus">Rahaq_5179</name>
</gene>
<dbReference type="InterPro" id="IPR005624">
    <property type="entry name" value="PduO/GlcC-like"/>
</dbReference>
<dbReference type="Proteomes" id="UP000007257">
    <property type="component" value="Plasmid pRAHAQ02"/>
</dbReference>
<dbReference type="OrthoDB" id="9800768at2"/>
<dbReference type="SUPFAM" id="SSF143744">
    <property type="entry name" value="GlcG-like"/>
    <property type="match status" value="1"/>
</dbReference>
<dbReference type="InterPro" id="IPR038084">
    <property type="entry name" value="PduO/GlcC-like_sf"/>
</dbReference>
<dbReference type="GeneID" id="95420304"/>
<proteinExistence type="predicted"/>
<dbReference type="HOGENOM" id="CLU_103773_2_2_6"/>
<dbReference type="PANTHER" id="PTHR34309:SF10">
    <property type="entry name" value="SLR1406 PROTEIN"/>
    <property type="match status" value="1"/>
</dbReference>
<evidence type="ECO:0000313" key="1">
    <source>
        <dbReference type="EMBL" id="ADW76737.1"/>
    </source>
</evidence>
<evidence type="ECO:0008006" key="3">
    <source>
        <dbReference type="Google" id="ProtNLM"/>
    </source>
</evidence>
<accession>A0A0H3FHS1</accession>
<dbReference type="Pfam" id="PF03928">
    <property type="entry name" value="HbpS-like"/>
    <property type="match status" value="1"/>
</dbReference>
<sequence length="136" mass="13737">MKTHSHLDYADAQRIVNASIEAAASLGLAASIAVLDPAGHLVLLARMDGASFQTPDVARGKALTSAMMKKPSGIIETATLARLTLASFDDGRLPIQGGLPVFSGDQLVGAVGVSGGTPDQDEAIAKAGIDAWAAAA</sequence>
<dbReference type="PANTHER" id="PTHR34309">
    <property type="entry name" value="SLR1406 PROTEIN"/>
    <property type="match status" value="1"/>
</dbReference>
<dbReference type="InterPro" id="IPR052517">
    <property type="entry name" value="GlcG_carb_metab_protein"/>
</dbReference>
<dbReference type="RefSeq" id="WP_013578413.1">
    <property type="nucleotide sequence ID" value="NC_015063.1"/>
</dbReference>
<dbReference type="AlphaFoldDB" id="A0A0H3FHS1"/>
<dbReference type="EMBL" id="CP002507">
    <property type="protein sequence ID" value="ADW76737.1"/>
    <property type="molecule type" value="Genomic_DNA"/>
</dbReference>
<organism evidence="1 2">
    <name type="scientific">Rahnella sp. (strain Y9602)</name>
    <dbReference type="NCBI Taxonomy" id="2703885"/>
    <lineage>
        <taxon>Bacteria</taxon>
        <taxon>Pseudomonadati</taxon>
        <taxon>Pseudomonadota</taxon>
        <taxon>Gammaproteobacteria</taxon>
        <taxon>Enterobacterales</taxon>
        <taxon>Yersiniaceae</taxon>
        <taxon>Rahnella</taxon>
    </lineage>
</organism>
<dbReference type="KEGG" id="rah:Rahaq_5179"/>
<name>A0A0H3FHS1_RAHSY</name>
<reference evidence="1 2" key="2">
    <citation type="journal article" date="2012" name="J. Bacteriol.">
        <title>Complete Genome Sequence of Rahnella sp. Strain Y9602, a Gammaproteobacterium Isolate from Metal- and Radionuclide-Contaminated Soil.</title>
        <authorList>
            <person name="Martinez R.J."/>
            <person name="Bruce D."/>
            <person name="Detter C."/>
            <person name="Goodwin L.A."/>
            <person name="Han J."/>
            <person name="Han C.S."/>
            <person name="Held B."/>
            <person name="Land M.L."/>
            <person name="Mikhailova N."/>
            <person name="Nolan M."/>
            <person name="Pennacchio L."/>
            <person name="Pitluck S."/>
            <person name="Tapia R."/>
            <person name="Woyke T."/>
            <person name="Sobecky P.A."/>
        </authorList>
    </citation>
    <scope>NUCLEOTIDE SEQUENCE [LARGE SCALE GENOMIC DNA]</scope>
    <source>
        <strain evidence="1 2">Y9602</strain>
        <plasmid evidence="1 2">pRAHAQ02</plasmid>
    </source>
</reference>
<protein>
    <recommendedName>
        <fullName evidence="3">Heme-binding protein</fullName>
    </recommendedName>
</protein>